<proteinExistence type="predicted"/>
<reference evidence="1 2" key="1">
    <citation type="submission" date="2019-12" db="EMBL/GenBank/DDBJ databases">
        <authorList>
            <person name="Kun Z."/>
        </authorList>
    </citation>
    <scope>NUCLEOTIDE SEQUENCE [LARGE SCALE GENOMIC DNA]</scope>
    <source>
        <strain evidence="1 2">YIM 123512</strain>
    </source>
</reference>
<protein>
    <submittedName>
        <fullName evidence="1">Uncharacterized protein</fullName>
    </submittedName>
</protein>
<dbReference type="RefSeq" id="WP_160876341.1">
    <property type="nucleotide sequence ID" value="NZ_WUEK01000003.1"/>
</dbReference>
<accession>A0A6L7ER89</accession>
<evidence type="ECO:0000313" key="1">
    <source>
        <dbReference type="EMBL" id="MXG89190.1"/>
    </source>
</evidence>
<comment type="caution">
    <text evidence="1">The sequence shown here is derived from an EMBL/GenBank/DDBJ whole genome shotgun (WGS) entry which is preliminary data.</text>
</comment>
<dbReference type="Proteomes" id="UP000473325">
    <property type="component" value="Unassembled WGS sequence"/>
</dbReference>
<dbReference type="EMBL" id="WUEK01000003">
    <property type="protein sequence ID" value="MXG89190.1"/>
    <property type="molecule type" value="Genomic_DNA"/>
</dbReference>
<dbReference type="AlphaFoldDB" id="A0A6L7ER89"/>
<name>A0A6L7ER89_9ACTN</name>
<sequence length="110" mass="11510">MRLFGRRRPDEAEVAAAVSAAVGQPVAYNHLQYGAGALSGTLALPDLPAYAAALVTARDALRAELGDDAAKVVVYLSARTPGEESLDAAALGLPLQPTVRDLERLDQRQG</sequence>
<gene>
    <name evidence="1" type="ORF">GRQ65_06470</name>
</gene>
<keyword evidence="2" id="KW-1185">Reference proteome</keyword>
<organism evidence="1 2">
    <name type="scientific">Nocardioides flavescens</name>
    <dbReference type="NCBI Taxonomy" id="2691959"/>
    <lineage>
        <taxon>Bacteria</taxon>
        <taxon>Bacillati</taxon>
        <taxon>Actinomycetota</taxon>
        <taxon>Actinomycetes</taxon>
        <taxon>Propionibacteriales</taxon>
        <taxon>Nocardioidaceae</taxon>
        <taxon>Nocardioides</taxon>
    </lineage>
</organism>
<evidence type="ECO:0000313" key="2">
    <source>
        <dbReference type="Proteomes" id="UP000473325"/>
    </source>
</evidence>